<proteinExistence type="predicted"/>
<evidence type="ECO:0000313" key="3">
    <source>
        <dbReference type="Proteomes" id="UP001281410"/>
    </source>
</evidence>
<keyword evidence="3" id="KW-1185">Reference proteome</keyword>
<keyword evidence="1" id="KW-0472">Membrane</keyword>
<evidence type="ECO:0008006" key="4">
    <source>
        <dbReference type="Google" id="ProtNLM"/>
    </source>
</evidence>
<dbReference type="EMBL" id="JANJYJ010000010">
    <property type="protein sequence ID" value="KAK3182915.1"/>
    <property type="molecule type" value="Genomic_DNA"/>
</dbReference>
<dbReference type="Proteomes" id="UP001281410">
    <property type="component" value="Unassembled WGS sequence"/>
</dbReference>
<evidence type="ECO:0000313" key="2">
    <source>
        <dbReference type="EMBL" id="KAK3182915.1"/>
    </source>
</evidence>
<keyword evidence="1" id="KW-0812">Transmembrane</keyword>
<evidence type="ECO:0000256" key="1">
    <source>
        <dbReference type="SAM" id="Phobius"/>
    </source>
</evidence>
<keyword evidence="1" id="KW-1133">Transmembrane helix</keyword>
<sequence length="132" mass="15874">MDRRSAMEEIDGDRFAKRERLTRCEEREEVVVERRSSRISARRGGDIYFVGFLFVIQMATIDSEFECLNKLDRQLRCGMEFESEQSAYEFYNVYRRKMGFNIRKDTFEKNRRPSEITSRIFVYSKGKISVMF</sequence>
<comment type="caution">
    <text evidence="2">The sequence shown here is derived from an EMBL/GenBank/DDBJ whole genome shotgun (WGS) entry which is preliminary data.</text>
</comment>
<feature type="transmembrane region" description="Helical" evidence="1">
    <location>
        <begin position="44"/>
        <end position="61"/>
    </location>
</feature>
<organism evidence="2 3">
    <name type="scientific">Dipteronia sinensis</name>
    <dbReference type="NCBI Taxonomy" id="43782"/>
    <lineage>
        <taxon>Eukaryota</taxon>
        <taxon>Viridiplantae</taxon>
        <taxon>Streptophyta</taxon>
        <taxon>Embryophyta</taxon>
        <taxon>Tracheophyta</taxon>
        <taxon>Spermatophyta</taxon>
        <taxon>Magnoliopsida</taxon>
        <taxon>eudicotyledons</taxon>
        <taxon>Gunneridae</taxon>
        <taxon>Pentapetalae</taxon>
        <taxon>rosids</taxon>
        <taxon>malvids</taxon>
        <taxon>Sapindales</taxon>
        <taxon>Sapindaceae</taxon>
        <taxon>Hippocastanoideae</taxon>
        <taxon>Acereae</taxon>
        <taxon>Dipteronia</taxon>
    </lineage>
</organism>
<protein>
    <recommendedName>
        <fullName evidence="4">Protein FAR1-RELATED SEQUENCE</fullName>
    </recommendedName>
</protein>
<name>A0AAE0DS85_9ROSI</name>
<dbReference type="PANTHER" id="PTHR46328">
    <property type="entry name" value="FAR-RED IMPAIRED RESPONSIVE (FAR1) FAMILY PROTEIN-RELATED"/>
    <property type="match status" value="1"/>
</dbReference>
<gene>
    <name evidence="2" type="ORF">Dsin_030201</name>
</gene>
<accession>A0AAE0DS85</accession>
<reference evidence="2" key="1">
    <citation type="journal article" date="2023" name="Plant J.">
        <title>Genome sequences and population genomics provide insights into the demographic history, inbreeding, and mutation load of two 'living fossil' tree species of Dipteronia.</title>
        <authorList>
            <person name="Feng Y."/>
            <person name="Comes H.P."/>
            <person name="Chen J."/>
            <person name="Zhu S."/>
            <person name="Lu R."/>
            <person name="Zhang X."/>
            <person name="Li P."/>
            <person name="Qiu J."/>
            <person name="Olsen K.M."/>
            <person name="Qiu Y."/>
        </authorList>
    </citation>
    <scope>NUCLEOTIDE SEQUENCE</scope>
    <source>
        <strain evidence="2">NBL</strain>
    </source>
</reference>
<dbReference type="AlphaFoldDB" id="A0AAE0DS85"/>